<dbReference type="Pfam" id="PF00698">
    <property type="entry name" value="Acyl_transf_1"/>
    <property type="match status" value="1"/>
</dbReference>
<dbReference type="InterPro" id="IPR013154">
    <property type="entry name" value="ADH-like_N"/>
</dbReference>
<feature type="region of interest" description="C-terminal hotdog fold" evidence="8">
    <location>
        <begin position="1117"/>
        <end position="1274"/>
    </location>
</feature>
<dbReference type="InterPro" id="IPR036736">
    <property type="entry name" value="ACP-like_sf"/>
</dbReference>
<dbReference type="Pfam" id="PF00109">
    <property type="entry name" value="ketoacyl-synt"/>
    <property type="match status" value="1"/>
</dbReference>
<dbReference type="InterPro" id="IPR020841">
    <property type="entry name" value="PKS_Beta-ketoAc_synthase_dom"/>
</dbReference>
<dbReference type="Pfam" id="PF14765">
    <property type="entry name" value="PS-DH"/>
    <property type="match status" value="1"/>
</dbReference>
<dbReference type="Pfam" id="PF00550">
    <property type="entry name" value="PP-binding"/>
    <property type="match status" value="1"/>
</dbReference>
<reference evidence="12 13" key="1">
    <citation type="submission" date="2018-02" db="EMBL/GenBank/DDBJ databases">
        <title>The genomes of Aspergillus section Nigri reveals drivers in fungal speciation.</title>
        <authorList>
            <consortium name="DOE Joint Genome Institute"/>
            <person name="Vesth T.C."/>
            <person name="Nybo J."/>
            <person name="Theobald S."/>
            <person name="Brandl J."/>
            <person name="Frisvad J.C."/>
            <person name="Nielsen K.F."/>
            <person name="Lyhne E.K."/>
            <person name="Kogle M.E."/>
            <person name="Kuo A."/>
            <person name="Riley R."/>
            <person name="Clum A."/>
            <person name="Nolan M."/>
            <person name="Lipzen A."/>
            <person name="Salamov A."/>
            <person name="Henrissat B."/>
            <person name="Wiebenga A."/>
            <person name="De vries R.P."/>
            <person name="Grigoriev I.V."/>
            <person name="Mortensen U.H."/>
            <person name="Andersen M.R."/>
            <person name="Baker S.E."/>
        </authorList>
    </citation>
    <scope>NUCLEOTIDE SEQUENCE [LARGE SCALE GENOMIC DNA]</scope>
    <source>
        <strain evidence="12 13">CBS 101889</strain>
    </source>
</reference>
<dbReference type="SMART" id="SM00826">
    <property type="entry name" value="PKS_DH"/>
    <property type="match status" value="1"/>
</dbReference>
<dbReference type="GeneID" id="37203925"/>
<dbReference type="PROSITE" id="PS52004">
    <property type="entry name" value="KS3_2"/>
    <property type="match status" value="1"/>
</dbReference>
<dbReference type="SUPFAM" id="SSF53901">
    <property type="entry name" value="Thiolase-like"/>
    <property type="match status" value="1"/>
</dbReference>
<feature type="region of interest" description="N-terminal hotdog fold" evidence="8">
    <location>
        <begin position="955"/>
        <end position="1092"/>
    </location>
</feature>
<sequence length="2475" mass="269764">MRTQISTMEDPIVVVGFSLKFPQDADSSEGFWNMLHEGRCAMTEFPADRFNIDAFEGPKSATNGTMPLRGGHFLKEDLGVFDAPFFNVTPAEAEAMDPQQRLLLETSYRALENAGVTIGQCAGSKTSVYTATFTDDYKSVLMDAPDNIPKYAATGLSGSMLANRISWFYDFRGPSMNLDSACSSSLSALHIACQDLHAGTSTMALVGGCNLVFHPDFMLIMSNMGFLSTDSRCQSFDHKANGYARGDGIGVVVIKKLSQALADGDTIRAVIRATGLNQDGRTPGGITQPSGDAQRALIEETFAKALLDMQPVRFFEAHGTGTAIGDPTESHAIGLSFLEYRSAEDPLFIGAVKSNIGHLEGGSGIAGLIKTIMILERGVILPNSGLERINPKIDTQGLHIQFPTAPIPWPSTGLRRACVNSFGFGGSNAVVVLDDALNYLAQNGLRGHHRTADLTTDPTKMLSRGTKEASPPQLLVWSAADEKSLRSMLGAYEQFFADQSSHLQSPDTFVDLVHTLTSRRTRHNWRSSVVTTKEENLRSLQESSSKPVRATVTPGSIAYIFTGQGAQYARMGHGLLAIPFFRNRVEQLDKILGELQCGWSLLELIQDPDARVDEPEYSQTYSTALQIAVVDFFMHVGVVPSAVVGHSSGEIAAAYCGGAISDRTALRIAFHRGRLAQRLPHLHAVPQGMLAAAVSVEQVQPYMSQLGQVVDEQRVQIGCVNSPTSITLTGDKDQLEWLRSCLEKDGHFTRMLRVNVAYHSTFMESIKEDYLIALQGMDGDPVGEPLVPMISTVTGQVIPPRMLRDPAYWISNMVSQVRFASGIALLAVLSGRAPRKHLGSKFQSLSGIRTLLEIGPHSTLQGPLRDIVQELDVQSQFTYDHALNRKQDAGQSVLQCIGRLWSRGHSIDLRRANGLCDQSPALRTDLPEYPFNHTQRHWFEDRLSSAFRFRTHGPHELLGILTVDSNPYEARWRNILRLDDLPWLADHQISDSILFPAAGMLAMVIEAAQQLVSPQQDKKTSGFELREIRFLNALQVPDSVQGIETQVTLSHAGHRGGIHAATWYAFKVFTFTSRRECVEHAHGTIRVDMARLDQPDPTTATLAYHQQAVHQARQGCETALDSTVLYSIIRENGVNYGPKFQTLENLRIDRRGGAVADIHPCSKESDFPRQSTYVMHPATMDGLLQLVFPALNEGGSRPLPAMVPSYVKRLAIAAAHPGQSDAAVDQPLVATTRSSMHGSNGTQSDVVALSKLDGQVICAIDGYETKFVASVNDESVAERAARPLHSQVVWLPDLDLMTNEQIRRFCTQALPQDGGDRLKLISKRLARFTSLLTHKNPLLRVLHIGGSTADLASFTETLSSSSERCPWFQYDYIKHSQEELAHVEAHCERLGQNVRLKSLQLDQDPTTQGFEPSFYDLVVISQPLTPEQDMLKSLNNIRGLVKPDGRLILMGVHITPPEATSLVLTHPAEAMPCLSPHNATSSSCSEEQLSEILARSQFTGIEVHLPENSPSHPRESGIVISRPRTKAVEAKALEMPPVLILTDGKNEAQAKFAEQLRRQIQSNVADLEVSIAPFLEAVTEKQPQGRICISLLEYHRPFLATLTEAEFNALKEMLTLTNDVIWLVRDAQTPRKPEFHLVDGFARSLRSENGQLKFVKLALTDSDRTHAVGGPATVVTVLQHAVRSSLDDMEFEYEERNGLLEISRVVQSRRLDASISRSTASHHVETIELGREGPCLQAKLTKPGFPDSMRFEEVEEMSSYRPRDLGESEILVHVHAVGVSHGDYLIASGQAPDDETGMFSEGAGEVLQAGWRSGFQAGDRVLLRYPACCRTFLRLPAAFAAPLPPQISFVEAAALPTAGLLALYALRILGRISPDDSVLVRHAANGVGQVAVQLAQLMGAKVIVTEDSQEKREMLRAKYSLSADLVLPEQEGGGLEIVHGIRQATPEGYVDLVLNFDSKELEGSLNALAPCGTLINLSLSRDLPPDHHRLVRDAAARCITLATVDLSQLHRQKPTVVQKLLRQLSQLMLDGSVVPVTPLRVLAASDVSKALQIVQRGQTAGKVVLDLGPGQSVSARMRNKSTYQFNQDATYVIAGGFGGLGRSICRWMASRGVRNLLVLSRSGARSEPARQLVQELSALGVKVVAPPCDIIQPASLAEVLKEHASTLPPIRGCFQCTMVLRDAVFTNMTYEDFIVSTRPKVFGSWNLHSLLPKGMDFFVLLSSIGGVLGAPSQANYCAGNTYKDALARYRVQLGEPAAAIDLGMMVGEGVVAETAGMLDSLRRLGYFMEVSPADLHALLTHYCGAPCPSPASPAEAQVVVGIECPAAMEAKGFDPPYWMHRPYFRALHLVESHLPTTTGPTTRGSGPAAAAGGAAGRAGADAAAVLRASPSVAAAAAQIVQWVVAKLAQILGLPAEEIAVDRPVHANGINSLVAVELRNWFGKRIGADVAVFEILGNMTLAELSKSAAEKTRFRD</sequence>
<evidence type="ECO:0000313" key="12">
    <source>
        <dbReference type="EMBL" id="RAL17772.1"/>
    </source>
</evidence>
<name>A0A395IC41_ASPHC</name>
<dbReference type="InterPro" id="IPR036291">
    <property type="entry name" value="NAD(P)-bd_dom_sf"/>
</dbReference>
<protein>
    <submittedName>
        <fullName evidence="12">Ketoacyl-synt-domain-containing protein</fullName>
    </submittedName>
</protein>
<dbReference type="SUPFAM" id="SSF47336">
    <property type="entry name" value="ACP-like"/>
    <property type="match status" value="1"/>
</dbReference>
<dbReference type="InterPro" id="IPR032821">
    <property type="entry name" value="PKS_assoc"/>
</dbReference>
<evidence type="ECO:0000313" key="13">
    <source>
        <dbReference type="Proteomes" id="UP000248961"/>
    </source>
</evidence>
<dbReference type="PROSITE" id="PS00606">
    <property type="entry name" value="KS3_1"/>
    <property type="match status" value="1"/>
</dbReference>
<feature type="domain" description="Carrier" evidence="9">
    <location>
        <begin position="2394"/>
        <end position="2471"/>
    </location>
</feature>
<keyword evidence="3" id="KW-0808">Transferase</keyword>
<dbReference type="SUPFAM" id="SSF55048">
    <property type="entry name" value="Probable ACP-binding domain of malonyl-CoA ACP transacylase"/>
    <property type="match status" value="1"/>
</dbReference>
<dbReference type="PANTHER" id="PTHR43775">
    <property type="entry name" value="FATTY ACID SYNTHASE"/>
    <property type="match status" value="1"/>
</dbReference>
<dbReference type="SMART" id="SM00823">
    <property type="entry name" value="PKS_PP"/>
    <property type="match status" value="1"/>
</dbReference>
<dbReference type="Gene3D" id="3.40.47.10">
    <property type="match status" value="1"/>
</dbReference>
<dbReference type="InterPro" id="IPR014031">
    <property type="entry name" value="Ketoacyl_synth_C"/>
</dbReference>
<keyword evidence="6" id="KW-0511">Multifunctional enzyme</keyword>
<dbReference type="InterPro" id="IPR011032">
    <property type="entry name" value="GroES-like_sf"/>
</dbReference>
<dbReference type="SUPFAM" id="SSF52151">
    <property type="entry name" value="FabD/lysophospholipase-like"/>
    <property type="match status" value="1"/>
</dbReference>
<dbReference type="InterPro" id="IPR014030">
    <property type="entry name" value="Ketoacyl_synth_N"/>
</dbReference>
<dbReference type="InterPro" id="IPR009081">
    <property type="entry name" value="PP-bd_ACP"/>
</dbReference>
<dbReference type="InterPro" id="IPR014043">
    <property type="entry name" value="Acyl_transferase_dom"/>
</dbReference>
<feature type="domain" description="PKS/mFAS DH" evidence="11">
    <location>
        <begin position="955"/>
        <end position="1274"/>
    </location>
</feature>
<dbReference type="Gene3D" id="1.10.1200.10">
    <property type="entry name" value="ACP-like"/>
    <property type="match status" value="1"/>
</dbReference>
<dbReference type="RefSeq" id="XP_025556926.1">
    <property type="nucleotide sequence ID" value="XM_025699636.1"/>
</dbReference>
<dbReference type="SMART" id="SM00829">
    <property type="entry name" value="PKS_ER"/>
    <property type="match status" value="1"/>
</dbReference>
<dbReference type="Gene3D" id="3.40.366.10">
    <property type="entry name" value="Malonyl-Coenzyme A Acyl Carrier Protein, domain 2"/>
    <property type="match status" value="1"/>
</dbReference>
<dbReference type="InterPro" id="IPR049551">
    <property type="entry name" value="PKS_DH_C"/>
</dbReference>
<dbReference type="SUPFAM" id="SSF50129">
    <property type="entry name" value="GroES-like"/>
    <property type="match status" value="1"/>
</dbReference>
<evidence type="ECO:0000256" key="6">
    <source>
        <dbReference type="ARBA" id="ARBA00023268"/>
    </source>
</evidence>
<evidence type="ECO:0000256" key="7">
    <source>
        <dbReference type="ARBA" id="ARBA00023315"/>
    </source>
</evidence>
<dbReference type="Pfam" id="PF08659">
    <property type="entry name" value="KR"/>
    <property type="match status" value="1"/>
</dbReference>
<dbReference type="CDD" id="cd00833">
    <property type="entry name" value="PKS"/>
    <property type="match status" value="1"/>
</dbReference>
<feature type="domain" description="Ketosynthase family 3 (KS3)" evidence="10">
    <location>
        <begin position="9"/>
        <end position="435"/>
    </location>
</feature>
<dbReference type="InterPro" id="IPR013968">
    <property type="entry name" value="PKS_KR"/>
</dbReference>
<dbReference type="SMART" id="SM00825">
    <property type="entry name" value="PKS_KS"/>
    <property type="match status" value="1"/>
</dbReference>
<dbReference type="InterPro" id="IPR020806">
    <property type="entry name" value="PKS_PP-bd"/>
</dbReference>
<dbReference type="PROSITE" id="PS52019">
    <property type="entry name" value="PKS_MFAS_DH"/>
    <property type="match status" value="1"/>
</dbReference>
<dbReference type="InterPro" id="IPR016035">
    <property type="entry name" value="Acyl_Trfase/lysoPLipase"/>
</dbReference>
<evidence type="ECO:0000259" key="11">
    <source>
        <dbReference type="PROSITE" id="PS52019"/>
    </source>
</evidence>
<dbReference type="GO" id="GO:0031177">
    <property type="term" value="F:phosphopantetheine binding"/>
    <property type="evidence" value="ECO:0007669"/>
    <property type="project" value="InterPro"/>
</dbReference>
<gene>
    <name evidence="12" type="ORF">BO97DRAFT_467236</name>
</gene>
<dbReference type="InterPro" id="IPR020807">
    <property type="entry name" value="PKS_DH"/>
</dbReference>
<evidence type="ECO:0000256" key="2">
    <source>
        <dbReference type="ARBA" id="ARBA00022553"/>
    </source>
</evidence>
<dbReference type="PROSITE" id="PS50075">
    <property type="entry name" value="CARRIER"/>
    <property type="match status" value="1"/>
</dbReference>
<keyword evidence="13" id="KW-1185">Reference proteome</keyword>
<organism evidence="12 13">
    <name type="scientific">Aspergillus homomorphus (strain CBS 101889)</name>
    <dbReference type="NCBI Taxonomy" id="1450537"/>
    <lineage>
        <taxon>Eukaryota</taxon>
        <taxon>Fungi</taxon>
        <taxon>Dikarya</taxon>
        <taxon>Ascomycota</taxon>
        <taxon>Pezizomycotina</taxon>
        <taxon>Eurotiomycetes</taxon>
        <taxon>Eurotiomycetidae</taxon>
        <taxon>Eurotiales</taxon>
        <taxon>Aspergillaceae</taxon>
        <taxon>Aspergillus</taxon>
        <taxon>Aspergillus subgen. Circumdati</taxon>
    </lineage>
</organism>
<dbReference type="InterPro" id="IPR049552">
    <property type="entry name" value="PKS_DH_N"/>
</dbReference>
<dbReference type="InterPro" id="IPR042104">
    <property type="entry name" value="PKS_dehydratase_sf"/>
</dbReference>
<keyword evidence="5" id="KW-0560">Oxidoreductase</keyword>
<evidence type="ECO:0000256" key="3">
    <source>
        <dbReference type="ARBA" id="ARBA00022679"/>
    </source>
</evidence>
<keyword evidence="4" id="KW-0521">NADP</keyword>
<dbReference type="VEuPathDB" id="FungiDB:BO97DRAFT_467236"/>
<dbReference type="InterPro" id="IPR016036">
    <property type="entry name" value="Malonyl_transacylase_ACP-bd"/>
</dbReference>
<evidence type="ECO:0000259" key="10">
    <source>
        <dbReference type="PROSITE" id="PS52004"/>
    </source>
</evidence>
<keyword evidence="2" id="KW-0597">Phosphoprotein</keyword>
<keyword evidence="1" id="KW-0596">Phosphopantetheine</keyword>
<dbReference type="InterPro" id="IPR049900">
    <property type="entry name" value="PKS_mFAS_DH"/>
</dbReference>
<dbReference type="Pfam" id="PF21089">
    <property type="entry name" value="PKS_DH_N"/>
    <property type="match status" value="1"/>
</dbReference>
<dbReference type="InterPro" id="IPR029063">
    <property type="entry name" value="SAM-dependent_MTases_sf"/>
</dbReference>
<dbReference type="InterPro" id="IPR018201">
    <property type="entry name" value="Ketoacyl_synth_AS"/>
</dbReference>
<dbReference type="EMBL" id="KZ824267">
    <property type="protein sequence ID" value="RAL17772.1"/>
    <property type="molecule type" value="Genomic_DNA"/>
</dbReference>
<dbReference type="InterPro" id="IPR050091">
    <property type="entry name" value="PKS_NRPS_Biosynth_Enz"/>
</dbReference>
<evidence type="ECO:0000256" key="5">
    <source>
        <dbReference type="ARBA" id="ARBA00023002"/>
    </source>
</evidence>
<dbReference type="Gene3D" id="3.40.50.720">
    <property type="entry name" value="NAD(P)-binding Rossmann-like Domain"/>
    <property type="match status" value="1"/>
</dbReference>
<dbReference type="SMART" id="SM00827">
    <property type="entry name" value="PKS_AT"/>
    <property type="match status" value="1"/>
</dbReference>
<dbReference type="Pfam" id="PF16197">
    <property type="entry name" value="KAsynt_C_assoc"/>
    <property type="match status" value="1"/>
</dbReference>
<dbReference type="InterPro" id="IPR013149">
    <property type="entry name" value="ADH-like_C"/>
</dbReference>
<dbReference type="Proteomes" id="UP000248961">
    <property type="component" value="Unassembled WGS sequence"/>
</dbReference>
<dbReference type="OrthoDB" id="329835at2759"/>
<evidence type="ECO:0000259" key="9">
    <source>
        <dbReference type="PROSITE" id="PS50075"/>
    </source>
</evidence>
<dbReference type="GO" id="GO:0044550">
    <property type="term" value="P:secondary metabolite biosynthetic process"/>
    <property type="evidence" value="ECO:0007669"/>
    <property type="project" value="TreeGrafter"/>
</dbReference>
<dbReference type="InterPro" id="IPR056501">
    <property type="entry name" value="NAD-bd_HRPKS_sdrA"/>
</dbReference>
<feature type="active site" description="Proton acceptor; for dehydratase activity" evidence="8">
    <location>
        <position position="987"/>
    </location>
</feature>
<dbReference type="SMART" id="SM00822">
    <property type="entry name" value="PKS_KR"/>
    <property type="match status" value="1"/>
</dbReference>
<feature type="active site" description="Proton donor; for dehydratase activity" evidence="8">
    <location>
        <position position="1181"/>
    </location>
</feature>
<dbReference type="InterPro" id="IPR020843">
    <property type="entry name" value="ER"/>
</dbReference>
<dbReference type="Pfam" id="PF00107">
    <property type="entry name" value="ADH_zinc_N"/>
    <property type="match status" value="1"/>
</dbReference>
<dbReference type="GO" id="GO:0016491">
    <property type="term" value="F:oxidoreductase activity"/>
    <property type="evidence" value="ECO:0007669"/>
    <property type="project" value="UniProtKB-KW"/>
</dbReference>
<dbReference type="Gene3D" id="3.10.129.110">
    <property type="entry name" value="Polyketide synthase dehydratase"/>
    <property type="match status" value="1"/>
</dbReference>
<dbReference type="InterPro" id="IPR057326">
    <property type="entry name" value="KR_dom"/>
</dbReference>
<dbReference type="Pfam" id="PF02801">
    <property type="entry name" value="Ketoacyl-synt_C"/>
    <property type="match status" value="1"/>
</dbReference>
<dbReference type="InterPro" id="IPR016039">
    <property type="entry name" value="Thiolase-like"/>
</dbReference>
<dbReference type="Gene3D" id="3.30.70.3290">
    <property type="match status" value="1"/>
</dbReference>
<dbReference type="CDD" id="cd05195">
    <property type="entry name" value="enoyl_red"/>
    <property type="match status" value="1"/>
</dbReference>
<dbReference type="STRING" id="1450537.A0A395IC41"/>
<dbReference type="GO" id="GO:0004312">
    <property type="term" value="F:fatty acid synthase activity"/>
    <property type="evidence" value="ECO:0007669"/>
    <property type="project" value="TreeGrafter"/>
</dbReference>
<dbReference type="GO" id="GO:0004315">
    <property type="term" value="F:3-oxoacyl-[acyl-carrier-protein] synthase activity"/>
    <property type="evidence" value="ECO:0007669"/>
    <property type="project" value="InterPro"/>
</dbReference>
<dbReference type="Pfam" id="PF23114">
    <property type="entry name" value="NAD-bd_HRPKS_sdrA"/>
    <property type="match status" value="1"/>
</dbReference>
<dbReference type="Gene3D" id="3.90.180.10">
    <property type="entry name" value="Medium-chain alcohol dehydrogenases, catalytic domain"/>
    <property type="match status" value="1"/>
</dbReference>
<dbReference type="GO" id="GO:0006633">
    <property type="term" value="P:fatty acid biosynthetic process"/>
    <property type="evidence" value="ECO:0007669"/>
    <property type="project" value="InterPro"/>
</dbReference>
<accession>A0A395IC41</accession>
<dbReference type="PANTHER" id="PTHR43775:SF29">
    <property type="entry name" value="ASPERFURANONE POLYKETIDE SYNTHASE AFOG-RELATED"/>
    <property type="match status" value="1"/>
</dbReference>
<dbReference type="CDD" id="cd05274">
    <property type="entry name" value="KR_FAS_SDR_x"/>
    <property type="match status" value="1"/>
</dbReference>
<evidence type="ECO:0000256" key="1">
    <source>
        <dbReference type="ARBA" id="ARBA00022450"/>
    </source>
</evidence>
<proteinExistence type="predicted"/>
<evidence type="ECO:0000256" key="8">
    <source>
        <dbReference type="PROSITE-ProRule" id="PRU01363"/>
    </source>
</evidence>
<dbReference type="Gene3D" id="3.40.50.150">
    <property type="entry name" value="Vaccinia Virus protein VP39"/>
    <property type="match status" value="1"/>
</dbReference>
<dbReference type="SUPFAM" id="SSF51735">
    <property type="entry name" value="NAD(P)-binding Rossmann-fold domains"/>
    <property type="match status" value="2"/>
</dbReference>
<dbReference type="Pfam" id="PF08240">
    <property type="entry name" value="ADH_N"/>
    <property type="match status" value="1"/>
</dbReference>
<evidence type="ECO:0000256" key="4">
    <source>
        <dbReference type="ARBA" id="ARBA00022857"/>
    </source>
</evidence>
<dbReference type="SUPFAM" id="SSF53335">
    <property type="entry name" value="S-adenosyl-L-methionine-dependent methyltransferases"/>
    <property type="match status" value="1"/>
</dbReference>
<dbReference type="InterPro" id="IPR001227">
    <property type="entry name" value="Ac_transferase_dom_sf"/>
</dbReference>
<keyword evidence="7" id="KW-0012">Acyltransferase</keyword>